<evidence type="ECO:0000256" key="1">
    <source>
        <dbReference type="ARBA" id="ARBA00004141"/>
    </source>
</evidence>
<gene>
    <name evidence="6" type="ORF">O4U47_25860</name>
</gene>
<keyword evidence="2 5" id="KW-0812">Transmembrane</keyword>
<feature type="transmembrane region" description="Helical" evidence="5">
    <location>
        <begin position="81"/>
        <end position="99"/>
    </location>
</feature>
<dbReference type="InterPro" id="IPR032808">
    <property type="entry name" value="DoxX"/>
</dbReference>
<evidence type="ECO:0000313" key="6">
    <source>
        <dbReference type="EMBL" id="MDA2807964.1"/>
    </source>
</evidence>
<feature type="transmembrane region" description="Helical" evidence="5">
    <location>
        <begin position="105"/>
        <end position="121"/>
    </location>
</feature>
<sequence>MARSEEALPARGTALTVVSWVLQVIGAGLFLLMGFGKVAGWPDFITTFENIGAGQWLRYFVGAAELAGGIGVLIPRLAGLAALGLTIVVVGAAFTHLAILQDSGWVLPVVLIVLMGALAWIRRA</sequence>
<evidence type="ECO:0000256" key="5">
    <source>
        <dbReference type="SAM" id="Phobius"/>
    </source>
</evidence>
<name>A0ABT4TUR0_9ACTN</name>
<feature type="transmembrane region" description="Helical" evidence="5">
    <location>
        <begin position="56"/>
        <end position="74"/>
    </location>
</feature>
<reference evidence="6" key="1">
    <citation type="submission" date="2023-01" db="EMBL/GenBank/DDBJ databases">
        <title>Draft genome sequence of Nocardiopsis sp. LSu2-4 isolated from halophytes.</title>
        <authorList>
            <person name="Duangmal K."/>
            <person name="Chantavorakit T."/>
        </authorList>
    </citation>
    <scope>NUCLEOTIDE SEQUENCE</scope>
    <source>
        <strain evidence="6">LSu2-4</strain>
    </source>
</reference>
<dbReference type="EMBL" id="JAQFWP010000068">
    <property type="protein sequence ID" value="MDA2807964.1"/>
    <property type="molecule type" value="Genomic_DNA"/>
</dbReference>
<proteinExistence type="predicted"/>
<keyword evidence="4 5" id="KW-0472">Membrane</keyword>
<evidence type="ECO:0000313" key="7">
    <source>
        <dbReference type="Proteomes" id="UP001165685"/>
    </source>
</evidence>
<comment type="caution">
    <text evidence="6">The sequence shown here is derived from an EMBL/GenBank/DDBJ whole genome shotgun (WGS) entry which is preliminary data.</text>
</comment>
<evidence type="ECO:0000256" key="3">
    <source>
        <dbReference type="ARBA" id="ARBA00022989"/>
    </source>
</evidence>
<keyword evidence="7" id="KW-1185">Reference proteome</keyword>
<protein>
    <submittedName>
        <fullName evidence="6">DoxX family protein</fullName>
    </submittedName>
</protein>
<comment type="subcellular location">
    <subcellularLocation>
        <location evidence="1">Membrane</location>
        <topology evidence="1">Multi-pass membrane protein</topology>
    </subcellularLocation>
</comment>
<organism evidence="6 7">
    <name type="scientific">Nocardiopsis suaedae</name>
    <dbReference type="NCBI Taxonomy" id="3018444"/>
    <lineage>
        <taxon>Bacteria</taxon>
        <taxon>Bacillati</taxon>
        <taxon>Actinomycetota</taxon>
        <taxon>Actinomycetes</taxon>
        <taxon>Streptosporangiales</taxon>
        <taxon>Nocardiopsidaceae</taxon>
        <taxon>Nocardiopsis</taxon>
    </lineage>
</organism>
<accession>A0ABT4TUR0</accession>
<feature type="non-terminal residue" evidence="6">
    <location>
        <position position="124"/>
    </location>
</feature>
<dbReference type="Pfam" id="PF13564">
    <property type="entry name" value="DoxX_2"/>
    <property type="match status" value="1"/>
</dbReference>
<keyword evidence="3 5" id="KW-1133">Transmembrane helix</keyword>
<evidence type="ECO:0000256" key="2">
    <source>
        <dbReference type="ARBA" id="ARBA00022692"/>
    </source>
</evidence>
<evidence type="ECO:0000256" key="4">
    <source>
        <dbReference type="ARBA" id="ARBA00023136"/>
    </source>
</evidence>
<feature type="transmembrane region" description="Helical" evidence="5">
    <location>
        <begin position="12"/>
        <end position="36"/>
    </location>
</feature>
<dbReference type="RefSeq" id="WP_270680582.1">
    <property type="nucleotide sequence ID" value="NZ_JAQFWP010000068.1"/>
</dbReference>
<dbReference type="Proteomes" id="UP001165685">
    <property type="component" value="Unassembled WGS sequence"/>
</dbReference>